<reference evidence="2" key="1">
    <citation type="submission" date="2018-05" db="EMBL/GenBank/DDBJ databases">
        <authorList>
            <person name="Lanie J.A."/>
            <person name="Ng W.-L."/>
            <person name="Kazmierczak K.M."/>
            <person name="Andrzejewski T.M."/>
            <person name="Davidsen T.M."/>
            <person name="Wayne K.J."/>
            <person name="Tettelin H."/>
            <person name="Glass J.I."/>
            <person name="Rusch D."/>
            <person name="Podicherti R."/>
            <person name="Tsui H.-C.T."/>
            <person name="Winkler M.E."/>
        </authorList>
    </citation>
    <scope>NUCLEOTIDE SEQUENCE</scope>
</reference>
<dbReference type="CDD" id="cd06223">
    <property type="entry name" value="PRTases_typeI"/>
    <property type="match status" value="1"/>
</dbReference>
<protein>
    <recommendedName>
        <fullName evidence="1">Phosphoribosyltransferase domain-containing protein</fullName>
    </recommendedName>
</protein>
<feature type="domain" description="Phosphoribosyltransferase" evidence="1">
    <location>
        <begin position="64"/>
        <end position="173"/>
    </location>
</feature>
<dbReference type="InterPro" id="IPR000836">
    <property type="entry name" value="PRTase_dom"/>
</dbReference>
<organism evidence="2">
    <name type="scientific">marine metagenome</name>
    <dbReference type="NCBI Taxonomy" id="408172"/>
    <lineage>
        <taxon>unclassified sequences</taxon>
        <taxon>metagenomes</taxon>
        <taxon>ecological metagenomes</taxon>
    </lineage>
</organism>
<dbReference type="GO" id="GO:0006222">
    <property type="term" value="P:UMP biosynthetic process"/>
    <property type="evidence" value="ECO:0007669"/>
    <property type="project" value="TreeGrafter"/>
</dbReference>
<accession>A0A381QI07</accession>
<sequence length="193" mass="20657">MQLSVDELRGKVEGFRASGLNTQQIADELSLSQTTIQWLSASDFIAEDKPSDIKVGWRSIAVKAERVDAAAFIFSDIIEEMIGNEVDTIVGVSINGIAFAQAISSQMGLELAVVRSISEDRSGHLSEVFAGVADKRVVIVDDVYSSGATMKKTAASLKEAGADVRLCLVLVNKSWDDDVDGVPLRALVRAATV</sequence>
<dbReference type="EMBL" id="UINC01001359">
    <property type="protein sequence ID" value="SUZ78590.1"/>
    <property type="molecule type" value="Genomic_DNA"/>
</dbReference>
<dbReference type="Gene3D" id="3.40.50.2020">
    <property type="match status" value="1"/>
</dbReference>
<dbReference type="SUPFAM" id="SSF53271">
    <property type="entry name" value="PRTase-like"/>
    <property type="match status" value="1"/>
</dbReference>
<evidence type="ECO:0000313" key="2">
    <source>
        <dbReference type="EMBL" id="SUZ78590.1"/>
    </source>
</evidence>
<name>A0A381QI07_9ZZZZ</name>
<proteinExistence type="predicted"/>
<dbReference type="InterPro" id="IPR029057">
    <property type="entry name" value="PRTase-like"/>
</dbReference>
<dbReference type="PANTHER" id="PTHR19278">
    <property type="entry name" value="OROTATE PHOSPHORIBOSYLTRANSFERASE"/>
    <property type="match status" value="1"/>
</dbReference>
<dbReference type="AlphaFoldDB" id="A0A381QI07"/>
<dbReference type="PANTHER" id="PTHR19278:SF41">
    <property type="entry name" value="PYRE-LIKE PROTEIN"/>
    <property type="match status" value="1"/>
</dbReference>
<dbReference type="GO" id="GO:0004588">
    <property type="term" value="F:orotate phosphoribosyltransferase activity"/>
    <property type="evidence" value="ECO:0007669"/>
    <property type="project" value="TreeGrafter"/>
</dbReference>
<dbReference type="GO" id="GO:0019856">
    <property type="term" value="P:pyrimidine nucleobase biosynthetic process"/>
    <property type="evidence" value="ECO:0007669"/>
    <property type="project" value="TreeGrafter"/>
</dbReference>
<dbReference type="NCBIfam" id="NF002620">
    <property type="entry name" value="PRK02277.1"/>
    <property type="match status" value="1"/>
</dbReference>
<dbReference type="Pfam" id="PF00156">
    <property type="entry name" value="Pribosyltran"/>
    <property type="match status" value="1"/>
</dbReference>
<evidence type="ECO:0000259" key="1">
    <source>
        <dbReference type="Pfam" id="PF00156"/>
    </source>
</evidence>
<gene>
    <name evidence="2" type="ORF">METZ01_LOCUS31444</name>
</gene>